<feature type="region of interest" description="Disordered" evidence="1">
    <location>
        <begin position="141"/>
        <end position="173"/>
    </location>
</feature>
<organism evidence="3 4">
    <name type="scientific">Geotrypetes seraphini</name>
    <name type="common">Gaboon caecilian</name>
    <name type="synonym">Caecilia seraphini</name>
    <dbReference type="NCBI Taxonomy" id="260995"/>
    <lineage>
        <taxon>Eukaryota</taxon>
        <taxon>Metazoa</taxon>
        <taxon>Chordata</taxon>
        <taxon>Craniata</taxon>
        <taxon>Vertebrata</taxon>
        <taxon>Euteleostomi</taxon>
        <taxon>Amphibia</taxon>
        <taxon>Gymnophiona</taxon>
        <taxon>Geotrypetes</taxon>
    </lineage>
</organism>
<accession>A0A6P8P5V2</accession>
<reference evidence="4" key="1">
    <citation type="submission" date="2025-08" db="UniProtKB">
        <authorList>
            <consortium name="RefSeq"/>
        </authorList>
    </citation>
    <scope>IDENTIFICATION</scope>
</reference>
<keyword evidence="2" id="KW-0472">Membrane</keyword>
<keyword evidence="2" id="KW-0812">Transmembrane</keyword>
<evidence type="ECO:0000313" key="4">
    <source>
        <dbReference type="RefSeq" id="XP_033779059.1"/>
    </source>
</evidence>
<evidence type="ECO:0000256" key="1">
    <source>
        <dbReference type="SAM" id="MobiDB-lite"/>
    </source>
</evidence>
<dbReference type="KEGG" id="gsh:117349578"/>
<protein>
    <submittedName>
        <fullName evidence="4">Uncharacterized protein LOC117349578</fullName>
    </submittedName>
</protein>
<feature type="compositionally biased region" description="Polar residues" evidence="1">
    <location>
        <begin position="73"/>
        <end position="90"/>
    </location>
</feature>
<dbReference type="InParanoid" id="A0A6P8P5V2"/>
<dbReference type="GeneID" id="117349578"/>
<dbReference type="Proteomes" id="UP000515159">
    <property type="component" value="Chromosome 16"/>
</dbReference>
<feature type="region of interest" description="Disordered" evidence="1">
    <location>
        <begin position="70"/>
        <end position="90"/>
    </location>
</feature>
<sequence>MTLDRRWRIIRKTVMMSGMAMIVIGVVLVAFSNRIMPFGIFFLVAGSVGVLAYFLSILVKYFKTPTARAAGNTEEQATERSSQTQQQERNQSIYNVPAYEEVVSPDFRPPLGIWIISPTPYTPSLADPPPYSVVANEPIESNSQETAPAYPNSPAGTDSNEVTAVHGGTSNSNLPLHKLQRFMSDIHEVNGVQEVPVHLEPLTPPPIYQNPLEDVVFEEDFQAAL</sequence>
<feature type="transmembrane region" description="Helical" evidence="2">
    <location>
        <begin position="38"/>
        <end position="59"/>
    </location>
</feature>
<gene>
    <name evidence="4" type="primary">LOC117349578</name>
</gene>
<dbReference type="PANTHER" id="PTHR36294:SF1">
    <property type="entry name" value="TRANSMEMBRANE PROTEIN 139"/>
    <property type="match status" value="1"/>
</dbReference>
<keyword evidence="2" id="KW-1133">Transmembrane helix</keyword>
<evidence type="ECO:0000256" key="2">
    <source>
        <dbReference type="SAM" id="Phobius"/>
    </source>
</evidence>
<feature type="transmembrane region" description="Helical" evidence="2">
    <location>
        <begin position="12"/>
        <end position="32"/>
    </location>
</feature>
<evidence type="ECO:0000313" key="3">
    <source>
        <dbReference type="Proteomes" id="UP000515159"/>
    </source>
</evidence>
<proteinExistence type="predicted"/>
<dbReference type="RefSeq" id="XP_033779059.1">
    <property type="nucleotide sequence ID" value="XM_033923168.1"/>
</dbReference>
<dbReference type="InterPro" id="IPR038805">
    <property type="entry name" value="TMEM139"/>
</dbReference>
<dbReference type="FunCoup" id="A0A6P8P5V2">
    <property type="interactions" value="21"/>
</dbReference>
<name>A0A6P8P5V2_GEOSA</name>
<feature type="compositionally biased region" description="Polar residues" evidence="1">
    <location>
        <begin position="154"/>
        <end position="173"/>
    </location>
</feature>
<dbReference type="PANTHER" id="PTHR36294">
    <property type="entry name" value="TRANSMEMBRANE PROTEIN 139"/>
    <property type="match status" value="1"/>
</dbReference>
<dbReference type="AlphaFoldDB" id="A0A6P8P5V2"/>
<keyword evidence="3" id="KW-1185">Reference proteome</keyword>
<dbReference type="OrthoDB" id="9451194at2759"/>
<dbReference type="Pfam" id="PF15345">
    <property type="entry name" value="TMEM51"/>
    <property type="match status" value="1"/>
</dbReference>